<sequence>MFRELRILSLFTNETKWKLELLKTAGKEPLFMQTLLEGIDSNSREAELNQQVCRAHANLHNFVTDSANKVAELALPNPPKLCSLLFPLLQSLLLFSQILKLNYLLKLTYLLKLCSLLFPLLQFLLLLSQILNKLSNSMIPLLSNILLSSQILNKLSNSMIPLLSNIQQTLLLTLLYKLSNSMIPLLSNIQQTLCLP</sequence>
<protein>
    <submittedName>
        <fullName evidence="1">Predicted protein</fullName>
    </submittedName>
</protein>
<proteinExistence type="predicted"/>
<keyword evidence="2" id="KW-1185">Reference proteome</keyword>
<gene>
    <name evidence="1" type="ORF">ARALYDRAFT_906368</name>
</gene>
<organism evidence="2">
    <name type="scientific">Arabidopsis lyrata subsp. lyrata</name>
    <name type="common">Lyre-leaved rock-cress</name>
    <dbReference type="NCBI Taxonomy" id="81972"/>
    <lineage>
        <taxon>Eukaryota</taxon>
        <taxon>Viridiplantae</taxon>
        <taxon>Streptophyta</taxon>
        <taxon>Embryophyta</taxon>
        <taxon>Tracheophyta</taxon>
        <taxon>Spermatophyta</taxon>
        <taxon>Magnoliopsida</taxon>
        <taxon>eudicotyledons</taxon>
        <taxon>Gunneridae</taxon>
        <taxon>Pentapetalae</taxon>
        <taxon>rosids</taxon>
        <taxon>malvids</taxon>
        <taxon>Brassicales</taxon>
        <taxon>Brassicaceae</taxon>
        <taxon>Camelineae</taxon>
        <taxon>Arabidopsis</taxon>
    </lineage>
</organism>
<dbReference type="EMBL" id="GL348717">
    <property type="protein sequence ID" value="EFH52289.1"/>
    <property type="molecule type" value="Genomic_DNA"/>
</dbReference>
<dbReference type="HOGENOM" id="CLU_1391940_0_0_1"/>
<evidence type="ECO:0000313" key="1">
    <source>
        <dbReference type="EMBL" id="EFH52289.1"/>
    </source>
</evidence>
<dbReference type="AlphaFoldDB" id="D7LTE8"/>
<reference evidence="2" key="1">
    <citation type="journal article" date="2011" name="Nat. Genet.">
        <title>The Arabidopsis lyrata genome sequence and the basis of rapid genome size change.</title>
        <authorList>
            <person name="Hu T.T."/>
            <person name="Pattyn P."/>
            <person name="Bakker E.G."/>
            <person name="Cao J."/>
            <person name="Cheng J.-F."/>
            <person name="Clark R.M."/>
            <person name="Fahlgren N."/>
            <person name="Fawcett J.A."/>
            <person name="Grimwood J."/>
            <person name="Gundlach H."/>
            <person name="Haberer G."/>
            <person name="Hollister J.D."/>
            <person name="Ossowski S."/>
            <person name="Ottilar R.P."/>
            <person name="Salamov A.A."/>
            <person name="Schneeberger K."/>
            <person name="Spannagl M."/>
            <person name="Wang X."/>
            <person name="Yang L."/>
            <person name="Nasrallah M.E."/>
            <person name="Bergelson J."/>
            <person name="Carrington J.C."/>
            <person name="Gaut B.S."/>
            <person name="Schmutz J."/>
            <person name="Mayer K.F.X."/>
            <person name="Van de Peer Y."/>
            <person name="Grigoriev I.V."/>
            <person name="Nordborg M."/>
            <person name="Weigel D."/>
            <person name="Guo Y.-L."/>
        </authorList>
    </citation>
    <scope>NUCLEOTIDE SEQUENCE [LARGE SCALE GENOMIC DNA]</scope>
    <source>
        <strain evidence="2">cv. MN47</strain>
    </source>
</reference>
<dbReference type="Proteomes" id="UP000008694">
    <property type="component" value="Unassembled WGS sequence"/>
</dbReference>
<evidence type="ECO:0000313" key="2">
    <source>
        <dbReference type="Proteomes" id="UP000008694"/>
    </source>
</evidence>
<name>D7LTE8_ARALL</name>
<dbReference type="Gramene" id="scaffold_502072.1">
    <property type="protein sequence ID" value="scaffold_502072.1"/>
    <property type="gene ID" value="scaffold_502072.1"/>
</dbReference>
<accession>D7LTE8</accession>